<evidence type="ECO:0000313" key="3">
    <source>
        <dbReference type="Proteomes" id="UP000557307"/>
    </source>
</evidence>
<comment type="caution">
    <text evidence="2">The sequence shown here is derived from an EMBL/GenBank/DDBJ whole genome shotgun (WGS) entry which is preliminary data.</text>
</comment>
<organism evidence="2 3">
    <name type="scientific">Rhabdobacter roseus</name>
    <dbReference type="NCBI Taxonomy" id="1655419"/>
    <lineage>
        <taxon>Bacteria</taxon>
        <taxon>Pseudomonadati</taxon>
        <taxon>Bacteroidota</taxon>
        <taxon>Cytophagia</taxon>
        <taxon>Cytophagales</taxon>
        <taxon>Cytophagaceae</taxon>
        <taxon>Rhabdobacter</taxon>
    </lineage>
</organism>
<reference evidence="2 3" key="1">
    <citation type="submission" date="2020-08" db="EMBL/GenBank/DDBJ databases">
        <title>Genomic Encyclopedia of Type Strains, Phase IV (KMG-IV): sequencing the most valuable type-strain genomes for metagenomic binning, comparative biology and taxonomic classification.</title>
        <authorList>
            <person name="Goeker M."/>
        </authorList>
    </citation>
    <scope>NUCLEOTIDE SEQUENCE [LARGE SCALE GENOMIC DNA]</scope>
    <source>
        <strain evidence="2 3">DSM 105074</strain>
    </source>
</reference>
<accession>A0A840TSQ8</accession>
<feature type="signal peptide" evidence="1">
    <location>
        <begin position="1"/>
        <end position="21"/>
    </location>
</feature>
<keyword evidence="1" id="KW-0732">Signal</keyword>
<name>A0A840TSQ8_9BACT</name>
<keyword evidence="3" id="KW-1185">Reference proteome</keyword>
<protein>
    <submittedName>
        <fullName evidence="2">Uncharacterized protein</fullName>
    </submittedName>
</protein>
<dbReference type="RefSeq" id="WP_184179525.1">
    <property type="nucleotide sequence ID" value="NZ_JACHGF010000017.1"/>
</dbReference>
<dbReference type="EMBL" id="JACHGF010000017">
    <property type="protein sequence ID" value="MBB5287416.1"/>
    <property type="molecule type" value="Genomic_DNA"/>
</dbReference>
<dbReference type="AlphaFoldDB" id="A0A840TSQ8"/>
<sequence length="136" mass="14977">MKNATRLIASFLLCLSALSFSRQTPFSACSAAFLNNKMIVNEYSPQGTCTVAAGATGQLTVCTAELSPQASKAIDKIDFKVAIRDEQTHTLLMYSDETYRQVDIQRVLSQCKKGDRIVLLTTSNLYALPHNEILVQ</sequence>
<evidence type="ECO:0000313" key="2">
    <source>
        <dbReference type="EMBL" id="MBB5287416.1"/>
    </source>
</evidence>
<evidence type="ECO:0000256" key="1">
    <source>
        <dbReference type="SAM" id="SignalP"/>
    </source>
</evidence>
<gene>
    <name evidence="2" type="ORF">HNQ92_005579</name>
</gene>
<dbReference type="Proteomes" id="UP000557307">
    <property type="component" value="Unassembled WGS sequence"/>
</dbReference>
<proteinExistence type="predicted"/>
<feature type="chain" id="PRO_5032945750" evidence="1">
    <location>
        <begin position="22"/>
        <end position="136"/>
    </location>
</feature>